<dbReference type="GO" id="GO:0070566">
    <property type="term" value="F:adenylyltransferase activity"/>
    <property type="evidence" value="ECO:0007669"/>
    <property type="project" value="UniProtKB-ARBA"/>
</dbReference>
<dbReference type="GO" id="GO:0009435">
    <property type="term" value="P:NAD+ biosynthetic process"/>
    <property type="evidence" value="ECO:0007669"/>
    <property type="project" value="UniProtKB-UniPathway"/>
</dbReference>
<keyword evidence="3" id="KW-0808">Transferase</keyword>
<proteinExistence type="predicted"/>
<dbReference type="SUPFAM" id="SSF52374">
    <property type="entry name" value="Nucleotidylyl transferase"/>
    <property type="match status" value="1"/>
</dbReference>
<feature type="domain" description="Cytidyltransferase-like" evidence="8">
    <location>
        <begin position="2"/>
        <end position="127"/>
    </location>
</feature>
<evidence type="ECO:0000256" key="1">
    <source>
        <dbReference type="ARBA" id="ARBA00004790"/>
    </source>
</evidence>
<evidence type="ECO:0000256" key="7">
    <source>
        <dbReference type="ARBA" id="ARBA00023027"/>
    </source>
</evidence>
<dbReference type="UniPathway" id="UPA00253"/>
<sequence>MPAGEPWQKGSTLTASAIERASLVSKAISSNQRFSLSTREIERSGPTYTIDTVREYQQEFPAEDFVLLLGSDAFNGIPTWRDYEELLQSIDLVVAIRPGEQLSDVPGAHLRVIESEMFDISSTVIRRAAKSGADLAKFVPEVIANEVERIYGA</sequence>
<dbReference type="Gene3D" id="3.40.50.620">
    <property type="entry name" value="HUPs"/>
    <property type="match status" value="1"/>
</dbReference>
<evidence type="ECO:0000256" key="6">
    <source>
        <dbReference type="ARBA" id="ARBA00022840"/>
    </source>
</evidence>
<dbReference type="InterPro" id="IPR014729">
    <property type="entry name" value="Rossmann-like_a/b/a_fold"/>
</dbReference>
<evidence type="ECO:0000313" key="9">
    <source>
        <dbReference type="EMBL" id="CAB4550473.1"/>
    </source>
</evidence>
<gene>
    <name evidence="9" type="ORF">UFOPK1506_00414</name>
</gene>
<keyword evidence="5" id="KW-0547">Nucleotide-binding</keyword>
<dbReference type="InterPro" id="IPR005248">
    <property type="entry name" value="NadD/NMNAT"/>
</dbReference>
<protein>
    <submittedName>
        <fullName evidence="9">Unannotated protein</fullName>
    </submittedName>
</protein>
<evidence type="ECO:0000256" key="3">
    <source>
        <dbReference type="ARBA" id="ARBA00022679"/>
    </source>
</evidence>
<dbReference type="InterPro" id="IPR004821">
    <property type="entry name" value="Cyt_trans-like"/>
</dbReference>
<dbReference type="Pfam" id="PF01467">
    <property type="entry name" value="CTP_transf_like"/>
    <property type="match status" value="1"/>
</dbReference>
<keyword evidence="4" id="KW-0548">Nucleotidyltransferase</keyword>
<dbReference type="AlphaFoldDB" id="A0A6J6CK22"/>
<evidence type="ECO:0000256" key="4">
    <source>
        <dbReference type="ARBA" id="ARBA00022695"/>
    </source>
</evidence>
<name>A0A6J6CK22_9ZZZZ</name>
<dbReference type="GO" id="GO:0005524">
    <property type="term" value="F:ATP binding"/>
    <property type="evidence" value="ECO:0007669"/>
    <property type="project" value="UniProtKB-KW"/>
</dbReference>
<keyword evidence="6" id="KW-0067">ATP-binding</keyword>
<keyword evidence="2" id="KW-0662">Pyridine nucleotide biosynthesis</keyword>
<evidence type="ECO:0000259" key="8">
    <source>
        <dbReference type="Pfam" id="PF01467"/>
    </source>
</evidence>
<dbReference type="PANTHER" id="PTHR39321:SF3">
    <property type="entry name" value="PHOSPHOPANTETHEINE ADENYLYLTRANSFERASE"/>
    <property type="match status" value="1"/>
</dbReference>
<evidence type="ECO:0000256" key="2">
    <source>
        <dbReference type="ARBA" id="ARBA00022642"/>
    </source>
</evidence>
<evidence type="ECO:0000256" key="5">
    <source>
        <dbReference type="ARBA" id="ARBA00022741"/>
    </source>
</evidence>
<keyword evidence="7" id="KW-0520">NAD</keyword>
<accession>A0A6J6CK22</accession>
<dbReference type="CDD" id="cd02165">
    <property type="entry name" value="NMNAT"/>
    <property type="match status" value="1"/>
</dbReference>
<dbReference type="PANTHER" id="PTHR39321">
    <property type="entry name" value="NICOTINATE-NUCLEOTIDE ADENYLYLTRANSFERASE-RELATED"/>
    <property type="match status" value="1"/>
</dbReference>
<organism evidence="9">
    <name type="scientific">freshwater metagenome</name>
    <dbReference type="NCBI Taxonomy" id="449393"/>
    <lineage>
        <taxon>unclassified sequences</taxon>
        <taxon>metagenomes</taxon>
        <taxon>ecological metagenomes</taxon>
    </lineage>
</organism>
<reference evidence="9" key="1">
    <citation type="submission" date="2020-05" db="EMBL/GenBank/DDBJ databases">
        <authorList>
            <person name="Chiriac C."/>
            <person name="Salcher M."/>
            <person name="Ghai R."/>
            <person name="Kavagutti S V."/>
        </authorList>
    </citation>
    <scope>NUCLEOTIDE SEQUENCE</scope>
</reference>
<dbReference type="EMBL" id="CAEZSV010000053">
    <property type="protein sequence ID" value="CAB4550473.1"/>
    <property type="molecule type" value="Genomic_DNA"/>
</dbReference>
<comment type="pathway">
    <text evidence="1">Cofactor biosynthesis; NAD(+) biosynthesis.</text>
</comment>